<dbReference type="Proteomes" id="UP000241096">
    <property type="component" value="Segment"/>
</dbReference>
<evidence type="ECO:0000313" key="1">
    <source>
        <dbReference type="EMBL" id="ATW58381.1"/>
    </source>
</evidence>
<sequence>MDLLLNSDTNDLVFVNGKCPVTQLLVDIVAQRLKVTLYTFLGEWFLDTTIGVPYFQQIFGKIRTKATIDLIFQRIISNDPDVIEILSFESSLASNNRGYTMTFQVRVSDNTASLPITIEVGA</sequence>
<gene>
    <name evidence="1" type="ORF">CNR37_00174</name>
</gene>
<protein>
    <submittedName>
        <fullName evidence="1">Putative structural protein</fullName>
    </submittedName>
</protein>
<keyword evidence="2" id="KW-1185">Reference proteome</keyword>
<accession>A0A2H4P8C6</accession>
<organism evidence="1 2">
    <name type="scientific">Pseudomonas phage ventosus</name>
    <dbReference type="NCBI Taxonomy" id="2048980"/>
    <lineage>
        <taxon>Viruses</taxon>
        <taxon>Duplodnaviria</taxon>
        <taxon>Heunggongvirae</taxon>
        <taxon>Uroviricota</taxon>
        <taxon>Caudoviricetes</taxon>
        <taxon>Vandenendeviridae</taxon>
        <taxon>Gorskivirinae</taxon>
        <taxon>Ventosusvirus</taxon>
        <taxon>Ventosusvirus ventosus</taxon>
    </lineage>
</organism>
<dbReference type="Pfam" id="PF10934">
    <property type="entry name" value="Sheath_initiator"/>
    <property type="match status" value="1"/>
</dbReference>
<reference evidence="1 2" key="1">
    <citation type="submission" date="2017-09" db="EMBL/GenBank/DDBJ databases">
        <authorList>
            <person name="Ehlers B."/>
            <person name="Leendertz F.H."/>
        </authorList>
    </citation>
    <scope>NUCLEOTIDE SEQUENCE [LARGE SCALE GENOMIC DNA]</scope>
</reference>
<evidence type="ECO:0000313" key="2">
    <source>
        <dbReference type="Proteomes" id="UP000241096"/>
    </source>
</evidence>
<name>A0A2H4P8C6_9CAUD</name>
<proteinExistence type="predicted"/>
<dbReference type="EMBL" id="MG018930">
    <property type="protein sequence ID" value="ATW58381.1"/>
    <property type="molecule type" value="Genomic_DNA"/>
</dbReference>
<dbReference type="InterPro" id="IPR020288">
    <property type="entry name" value="Sheath_initiator"/>
</dbReference>